<keyword evidence="6" id="KW-1133">Transmembrane helix</keyword>
<dbReference type="Gene3D" id="1.10.443.10">
    <property type="entry name" value="Intergrase catalytic core"/>
    <property type="match status" value="1"/>
</dbReference>
<evidence type="ECO:0000313" key="10">
    <source>
        <dbReference type="Proteomes" id="UP000609064"/>
    </source>
</evidence>
<keyword evidence="2" id="KW-0229">DNA integration</keyword>
<feature type="domain" description="Tyr recombinase" evidence="7">
    <location>
        <begin position="139"/>
        <end position="311"/>
    </location>
</feature>
<evidence type="ECO:0000256" key="2">
    <source>
        <dbReference type="ARBA" id="ARBA00022908"/>
    </source>
</evidence>
<accession>A0A917DNS5</accession>
<dbReference type="InterPro" id="IPR010998">
    <property type="entry name" value="Integrase_recombinase_N"/>
</dbReference>
<dbReference type="InterPro" id="IPR011010">
    <property type="entry name" value="DNA_brk_join_enz"/>
</dbReference>
<reference evidence="9" key="1">
    <citation type="journal article" date="2014" name="Int. J. Syst. Evol. Microbiol.">
        <title>Complete genome sequence of Corynebacterium casei LMG S-19264T (=DSM 44701T), isolated from a smear-ripened cheese.</title>
        <authorList>
            <consortium name="US DOE Joint Genome Institute (JGI-PGF)"/>
            <person name="Walter F."/>
            <person name="Albersmeier A."/>
            <person name="Kalinowski J."/>
            <person name="Ruckert C."/>
        </authorList>
    </citation>
    <scope>NUCLEOTIDE SEQUENCE</scope>
    <source>
        <strain evidence="9">CGMCC 1.15958</strain>
    </source>
</reference>
<dbReference type="GO" id="GO:0006310">
    <property type="term" value="P:DNA recombination"/>
    <property type="evidence" value="ECO:0007669"/>
    <property type="project" value="UniProtKB-KW"/>
</dbReference>
<dbReference type="InterPro" id="IPR004107">
    <property type="entry name" value="Integrase_SAM-like_N"/>
</dbReference>
<evidence type="ECO:0000313" key="9">
    <source>
        <dbReference type="EMBL" id="GGD56570.1"/>
    </source>
</evidence>
<dbReference type="EMBL" id="BMKK01000004">
    <property type="protein sequence ID" value="GGD56570.1"/>
    <property type="molecule type" value="Genomic_DNA"/>
</dbReference>
<keyword evidence="3 5" id="KW-0238">DNA-binding</keyword>
<dbReference type="PANTHER" id="PTHR30349:SF64">
    <property type="entry name" value="PROPHAGE INTEGRASE INTD-RELATED"/>
    <property type="match status" value="1"/>
</dbReference>
<keyword evidence="10" id="KW-1185">Reference proteome</keyword>
<gene>
    <name evidence="9" type="ORF">GCM10011514_20810</name>
</gene>
<evidence type="ECO:0000256" key="4">
    <source>
        <dbReference type="ARBA" id="ARBA00023172"/>
    </source>
</evidence>
<dbReference type="InterPro" id="IPR050090">
    <property type="entry name" value="Tyrosine_recombinase_XerCD"/>
</dbReference>
<dbReference type="Gene3D" id="1.10.150.130">
    <property type="match status" value="1"/>
</dbReference>
<dbReference type="Pfam" id="PF13495">
    <property type="entry name" value="Phage_int_SAM_4"/>
    <property type="match status" value="1"/>
</dbReference>
<evidence type="ECO:0000256" key="6">
    <source>
        <dbReference type="SAM" id="Phobius"/>
    </source>
</evidence>
<sequence>MFLVLCKNHKKNAIQCDFAFILQSLFIFFAIETQILIYYAAVTHLIERFTEILRKGKYNSQTIAAYRNAIFVFYNHFRDLPQSKITEELIAAYLVDLGEKKGSSLDASLQAGKAIKLFYEVIFNRKLGIKANGESKSDSLPEILTEKEVAKIISVLDNLKHKALMSIIYAAGLKLSDVLNMKISDVDFDKKEIIVSPSKSEKGRTLMLPKKLVPILKAYIEKYNPQDLLFGGENGKTYSPRSVQLVFQQAMSKSKIEKDASVHTLRHSYAVHCLERGMDIHLLQEILGHKYLQTTAIYNQIAQVELVNIRSPFEDLDV</sequence>
<dbReference type="GO" id="GO:0003677">
    <property type="term" value="F:DNA binding"/>
    <property type="evidence" value="ECO:0007669"/>
    <property type="project" value="UniProtKB-UniRule"/>
</dbReference>
<dbReference type="AlphaFoldDB" id="A0A917DNS5"/>
<proteinExistence type="inferred from homology"/>
<evidence type="ECO:0000256" key="5">
    <source>
        <dbReference type="PROSITE-ProRule" id="PRU01248"/>
    </source>
</evidence>
<dbReference type="Proteomes" id="UP000609064">
    <property type="component" value="Unassembled WGS sequence"/>
</dbReference>
<protein>
    <submittedName>
        <fullName evidence="9">Integrase</fullName>
    </submittedName>
</protein>
<dbReference type="InterPro" id="IPR002104">
    <property type="entry name" value="Integrase_catalytic"/>
</dbReference>
<dbReference type="GO" id="GO:0015074">
    <property type="term" value="P:DNA integration"/>
    <property type="evidence" value="ECO:0007669"/>
    <property type="project" value="UniProtKB-KW"/>
</dbReference>
<dbReference type="PROSITE" id="PS51898">
    <property type="entry name" value="TYR_RECOMBINASE"/>
    <property type="match status" value="1"/>
</dbReference>
<organism evidence="9 10">
    <name type="scientific">Emticicia aquatilis</name>
    <dbReference type="NCBI Taxonomy" id="1537369"/>
    <lineage>
        <taxon>Bacteria</taxon>
        <taxon>Pseudomonadati</taxon>
        <taxon>Bacteroidota</taxon>
        <taxon>Cytophagia</taxon>
        <taxon>Cytophagales</taxon>
        <taxon>Leadbetterellaceae</taxon>
        <taxon>Emticicia</taxon>
    </lineage>
</organism>
<evidence type="ECO:0000259" key="7">
    <source>
        <dbReference type="PROSITE" id="PS51898"/>
    </source>
</evidence>
<dbReference type="PANTHER" id="PTHR30349">
    <property type="entry name" value="PHAGE INTEGRASE-RELATED"/>
    <property type="match status" value="1"/>
</dbReference>
<keyword evidence="6" id="KW-0812">Transmembrane</keyword>
<feature type="transmembrane region" description="Helical" evidence="6">
    <location>
        <begin position="20"/>
        <end position="41"/>
    </location>
</feature>
<evidence type="ECO:0000259" key="8">
    <source>
        <dbReference type="PROSITE" id="PS51900"/>
    </source>
</evidence>
<evidence type="ECO:0000256" key="3">
    <source>
        <dbReference type="ARBA" id="ARBA00023125"/>
    </source>
</evidence>
<keyword evidence="4" id="KW-0233">DNA recombination</keyword>
<name>A0A917DNS5_9BACT</name>
<keyword evidence="6" id="KW-0472">Membrane</keyword>
<evidence type="ECO:0000256" key="1">
    <source>
        <dbReference type="ARBA" id="ARBA00008857"/>
    </source>
</evidence>
<dbReference type="InterPro" id="IPR044068">
    <property type="entry name" value="CB"/>
</dbReference>
<dbReference type="InterPro" id="IPR013762">
    <property type="entry name" value="Integrase-like_cat_sf"/>
</dbReference>
<dbReference type="Pfam" id="PF00589">
    <property type="entry name" value="Phage_integrase"/>
    <property type="match status" value="1"/>
</dbReference>
<feature type="domain" description="Core-binding (CB)" evidence="8">
    <location>
        <begin position="40"/>
        <end position="120"/>
    </location>
</feature>
<comment type="caution">
    <text evidence="9">The sequence shown here is derived from an EMBL/GenBank/DDBJ whole genome shotgun (WGS) entry which is preliminary data.</text>
</comment>
<dbReference type="PROSITE" id="PS51900">
    <property type="entry name" value="CB"/>
    <property type="match status" value="1"/>
</dbReference>
<dbReference type="SUPFAM" id="SSF56349">
    <property type="entry name" value="DNA breaking-rejoining enzymes"/>
    <property type="match status" value="1"/>
</dbReference>
<comment type="similarity">
    <text evidence="1">Belongs to the 'phage' integrase family.</text>
</comment>
<reference evidence="9" key="2">
    <citation type="submission" date="2020-09" db="EMBL/GenBank/DDBJ databases">
        <authorList>
            <person name="Sun Q."/>
            <person name="Zhou Y."/>
        </authorList>
    </citation>
    <scope>NUCLEOTIDE SEQUENCE</scope>
    <source>
        <strain evidence="9">CGMCC 1.15958</strain>
    </source>
</reference>